<dbReference type="AlphaFoldDB" id="A0AA36G3K0"/>
<dbReference type="EMBL" id="CATQJA010002651">
    <property type="protein sequence ID" value="CAJ0577546.1"/>
    <property type="molecule type" value="Genomic_DNA"/>
</dbReference>
<dbReference type="GO" id="GO:0005886">
    <property type="term" value="C:plasma membrane"/>
    <property type="evidence" value="ECO:0007669"/>
    <property type="project" value="TreeGrafter"/>
</dbReference>
<dbReference type="InterPro" id="IPR023214">
    <property type="entry name" value="HAD_sf"/>
</dbReference>
<feature type="non-terminal residue" evidence="3">
    <location>
        <position position="1"/>
    </location>
</feature>
<dbReference type="Proteomes" id="UP001177023">
    <property type="component" value="Unassembled WGS sequence"/>
</dbReference>
<evidence type="ECO:0000256" key="1">
    <source>
        <dbReference type="SAM" id="MobiDB-lite"/>
    </source>
</evidence>
<sequence length="370" mass="40189">MLFSAWTGFMGSSTMRMDFLRIALCCSAVICCRCTPFQKAAVTRLVRNNVDGLVLSVGDGANDVAMIQKPILVWGSRALRAAKLPMPPILLSPSSTTWIDCCLYTEQRAFTGSRPSCSSRSIMNLIEVSLNMFYGFDNGKYPDNPVARRVDDGPLQPHLHLSANAMLHGAMLYYAYRILVALMGEVECSRVAVTVGARWVARGCIRLYRTLYPSIPPPCHPVVGKESGRFFSLPVFGPGDTVLDTFRQPMILLADVVGLEAGAGEWKNQNKPAKPSTIWSSRARLVHEIPQLAQPPGMSNGCGSPGFGSSFIYQASHPTAEPIITEEPVVAKPNDEHKPSPSSSVSTPAEIDGIGRRPGAFVPLFNMSIT</sequence>
<evidence type="ECO:0000313" key="4">
    <source>
        <dbReference type="Proteomes" id="UP001177023"/>
    </source>
</evidence>
<dbReference type="InterPro" id="IPR036412">
    <property type="entry name" value="HAD-like_sf"/>
</dbReference>
<organism evidence="3 4">
    <name type="scientific">Mesorhabditis spiculigera</name>
    <dbReference type="NCBI Taxonomy" id="96644"/>
    <lineage>
        <taxon>Eukaryota</taxon>
        <taxon>Metazoa</taxon>
        <taxon>Ecdysozoa</taxon>
        <taxon>Nematoda</taxon>
        <taxon>Chromadorea</taxon>
        <taxon>Rhabditida</taxon>
        <taxon>Rhabditina</taxon>
        <taxon>Rhabditomorpha</taxon>
        <taxon>Rhabditoidea</taxon>
        <taxon>Rhabditidae</taxon>
        <taxon>Mesorhabditinae</taxon>
        <taxon>Mesorhabditis</taxon>
    </lineage>
</organism>
<accession>A0AA36G3K0</accession>
<feature type="chain" id="PRO_5041263149" evidence="2">
    <location>
        <begin position="35"/>
        <end position="370"/>
    </location>
</feature>
<dbReference type="GO" id="GO:0140326">
    <property type="term" value="F:ATPase-coupled intramembrane lipid transporter activity"/>
    <property type="evidence" value="ECO:0007669"/>
    <property type="project" value="TreeGrafter"/>
</dbReference>
<keyword evidence="4" id="KW-1185">Reference proteome</keyword>
<gene>
    <name evidence="3" type="ORF">MSPICULIGERA_LOCUS15818</name>
</gene>
<evidence type="ECO:0000313" key="3">
    <source>
        <dbReference type="EMBL" id="CAJ0577546.1"/>
    </source>
</evidence>
<dbReference type="SUPFAM" id="SSF56784">
    <property type="entry name" value="HAD-like"/>
    <property type="match status" value="1"/>
</dbReference>
<name>A0AA36G3K0_9BILA</name>
<proteinExistence type="predicted"/>
<evidence type="ECO:0000256" key="2">
    <source>
        <dbReference type="SAM" id="SignalP"/>
    </source>
</evidence>
<dbReference type="GO" id="GO:0005802">
    <property type="term" value="C:trans-Golgi network"/>
    <property type="evidence" value="ECO:0007669"/>
    <property type="project" value="TreeGrafter"/>
</dbReference>
<feature type="region of interest" description="Disordered" evidence="1">
    <location>
        <begin position="331"/>
        <end position="357"/>
    </location>
</feature>
<protein>
    <submittedName>
        <fullName evidence="3">Uncharacterized protein</fullName>
    </submittedName>
</protein>
<reference evidence="3" key="1">
    <citation type="submission" date="2023-06" db="EMBL/GenBank/DDBJ databases">
        <authorList>
            <person name="Delattre M."/>
        </authorList>
    </citation>
    <scope>NUCLEOTIDE SEQUENCE</scope>
    <source>
        <strain evidence="3">AF72</strain>
    </source>
</reference>
<dbReference type="PANTHER" id="PTHR24092:SF150">
    <property type="entry name" value="PHOSPHOLIPID-TRANSPORTING ATPASE"/>
    <property type="match status" value="1"/>
</dbReference>
<comment type="caution">
    <text evidence="3">The sequence shown here is derived from an EMBL/GenBank/DDBJ whole genome shotgun (WGS) entry which is preliminary data.</text>
</comment>
<dbReference type="Gene3D" id="3.40.50.1000">
    <property type="entry name" value="HAD superfamily/HAD-like"/>
    <property type="match status" value="1"/>
</dbReference>
<keyword evidence="2" id="KW-0732">Signal</keyword>
<dbReference type="PANTHER" id="PTHR24092">
    <property type="entry name" value="PROBABLE PHOSPHOLIPID-TRANSPORTING ATPASE"/>
    <property type="match status" value="1"/>
</dbReference>
<feature type="signal peptide" evidence="2">
    <location>
        <begin position="1"/>
        <end position="34"/>
    </location>
</feature>
<dbReference type="GO" id="GO:0045332">
    <property type="term" value="P:phospholipid translocation"/>
    <property type="evidence" value="ECO:0007669"/>
    <property type="project" value="TreeGrafter"/>
</dbReference>